<protein>
    <submittedName>
        <fullName evidence="2">Uncharacterized protein</fullName>
    </submittedName>
</protein>
<reference evidence="2 3" key="1">
    <citation type="journal article" date="2018" name="Science">
        <title>The opium poppy genome and morphinan production.</title>
        <authorList>
            <person name="Guo L."/>
            <person name="Winzer T."/>
            <person name="Yang X."/>
            <person name="Li Y."/>
            <person name="Ning Z."/>
            <person name="He Z."/>
            <person name="Teodor R."/>
            <person name="Lu Y."/>
            <person name="Bowser T.A."/>
            <person name="Graham I.A."/>
            <person name="Ye K."/>
        </authorList>
    </citation>
    <scope>NUCLEOTIDE SEQUENCE [LARGE SCALE GENOMIC DNA]</scope>
    <source>
        <strain evidence="3">cv. HN1</strain>
        <tissue evidence="2">Leaves</tissue>
    </source>
</reference>
<gene>
    <name evidence="2" type="ORF">C5167_003832</name>
</gene>
<organism evidence="2 3">
    <name type="scientific">Papaver somniferum</name>
    <name type="common">Opium poppy</name>
    <dbReference type="NCBI Taxonomy" id="3469"/>
    <lineage>
        <taxon>Eukaryota</taxon>
        <taxon>Viridiplantae</taxon>
        <taxon>Streptophyta</taxon>
        <taxon>Embryophyta</taxon>
        <taxon>Tracheophyta</taxon>
        <taxon>Spermatophyta</taxon>
        <taxon>Magnoliopsida</taxon>
        <taxon>Ranunculales</taxon>
        <taxon>Papaveraceae</taxon>
        <taxon>Papaveroideae</taxon>
        <taxon>Papaver</taxon>
    </lineage>
</organism>
<name>A0A4Y7L000_PAPSO</name>
<evidence type="ECO:0000313" key="2">
    <source>
        <dbReference type="EMBL" id="RZC77758.1"/>
    </source>
</evidence>
<sequence length="186" mass="20578">MENTIVEENHHRKGEETQGGEEVKGTSCGSRDTKFPEKKQKLCDFELQSKSGKELKKLLGNSAGMNDSDAGSSYCYKLREATTVVEIMNDFGGSKPLVVEGIRYSIDEIKPGFMKDQKDIEETMGELSPAFIRFTDNVKMVCSLFLVIGCRVQDVTINPSKGLSLLTGGISSDEQKKLGHLEVKYV</sequence>
<evidence type="ECO:0000256" key="1">
    <source>
        <dbReference type="SAM" id="MobiDB-lite"/>
    </source>
</evidence>
<keyword evidence="3" id="KW-1185">Reference proteome</keyword>
<dbReference type="Proteomes" id="UP000316621">
    <property type="component" value="Chromosome 9"/>
</dbReference>
<feature type="region of interest" description="Disordered" evidence="1">
    <location>
        <begin position="1"/>
        <end position="33"/>
    </location>
</feature>
<evidence type="ECO:0000313" key="3">
    <source>
        <dbReference type="Proteomes" id="UP000316621"/>
    </source>
</evidence>
<dbReference type="EMBL" id="CM010723">
    <property type="protein sequence ID" value="RZC77758.1"/>
    <property type="molecule type" value="Genomic_DNA"/>
</dbReference>
<dbReference type="AlphaFoldDB" id="A0A4Y7L000"/>
<proteinExistence type="predicted"/>
<dbReference type="Gramene" id="RZC77758">
    <property type="protein sequence ID" value="RZC77758"/>
    <property type="gene ID" value="C5167_003832"/>
</dbReference>
<feature type="compositionally biased region" description="Basic and acidic residues" evidence="1">
    <location>
        <begin position="7"/>
        <end position="24"/>
    </location>
</feature>
<accession>A0A4Y7L000</accession>